<name>A0A8J7FT67_9FLAO</name>
<sequence length="143" mass="16546">MRFYIGIICIITGALMMIASSIFLDFTILFEKLVAVLFFALSTIMLLFGLNNLYNYLDYKRVVKHGFKVKAKIIHIKSTILKLKDSPKFILEVIYEHPFNHKSYKTFVDYYGEVKQNLNVSENEIIDVLIDPKNPNIALFSKG</sequence>
<protein>
    <recommendedName>
        <fullName evidence="4">DUF3592 domain-containing protein</fullName>
    </recommendedName>
</protein>
<keyword evidence="1" id="KW-0472">Membrane</keyword>
<keyword evidence="1" id="KW-1133">Transmembrane helix</keyword>
<evidence type="ECO:0000313" key="2">
    <source>
        <dbReference type="EMBL" id="MBF0597282.1"/>
    </source>
</evidence>
<keyword evidence="3" id="KW-1185">Reference proteome</keyword>
<feature type="transmembrane region" description="Helical" evidence="1">
    <location>
        <begin position="7"/>
        <end position="28"/>
    </location>
</feature>
<dbReference type="RefSeq" id="WP_194182829.1">
    <property type="nucleotide sequence ID" value="NZ_JADGIK010000004.1"/>
</dbReference>
<keyword evidence="1" id="KW-0812">Transmembrane</keyword>
<accession>A0A8J7FT67</accession>
<dbReference type="AlphaFoldDB" id="A0A8J7FT67"/>
<reference evidence="2" key="1">
    <citation type="submission" date="2020-10" db="EMBL/GenBank/DDBJ databases">
        <authorList>
            <person name="Lu T."/>
            <person name="Wang Q."/>
            <person name="Han X."/>
        </authorList>
    </citation>
    <scope>NUCLEOTIDE SEQUENCE</scope>
    <source>
        <strain evidence="2">WQ 117</strain>
    </source>
</reference>
<organism evidence="2 3">
    <name type="scientific">Faecalibacter rhinopitheci</name>
    <dbReference type="NCBI Taxonomy" id="2779678"/>
    <lineage>
        <taxon>Bacteria</taxon>
        <taxon>Pseudomonadati</taxon>
        <taxon>Bacteroidota</taxon>
        <taxon>Flavobacteriia</taxon>
        <taxon>Flavobacteriales</taxon>
        <taxon>Weeksellaceae</taxon>
        <taxon>Faecalibacter</taxon>
    </lineage>
</organism>
<gene>
    <name evidence="2" type="ORF">IM532_07455</name>
</gene>
<evidence type="ECO:0000256" key="1">
    <source>
        <dbReference type="SAM" id="Phobius"/>
    </source>
</evidence>
<evidence type="ECO:0008006" key="4">
    <source>
        <dbReference type="Google" id="ProtNLM"/>
    </source>
</evidence>
<dbReference type="EMBL" id="JADGIK010000004">
    <property type="protein sequence ID" value="MBF0597282.1"/>
    <property type="molecule type" value="Genomic_DNA"/>
</dbReference>
<evidence type="ECO:0000313" key="3">
    <source>
        <dbReference type="Proteomes" id="UP000608754"/>
    </source>
</evidence>
<dbReference type="Proteomes" id="UP000608754">
    <property type="component" value="Unassembled WGS sequence"/>
</dbReference>
<feature type="transmembrane region" description="Helical" evidence="1">
    <location>
        <begin position="34"/>
        <end position="54"/>
    </location>
</feature>
<proteinExistence type="predicted"/>
<comment type="caution">
    <text evidence="2">The sequence shown here is derived from an EMBL/GenBank/DDBJ whole genome shotgun (WGS) entry which is preliminary data.</text>
</comment>